<accession>A0ABD4JJG5</accession>
<dbReference type="GO" id="GO:0007165">
    <property type="term" value="P:signal transduction"/>
    <property type="evidence" value="ECO:0007669"/>
    <property type="project" value="UniProtKB-KW"/>
</dbReference>
<dbReference type="PROSITE" id="PS50111">
    <property type="entry name" value="CHEMOTAXIS_TRANSDUC_2"/>
    <property type="match status" value="1"/>
</dbReference>
<dbReference type="AlphaFoldDB" id="A0ABD4JJG5"/>
<keyword evidence="1 3" id="KW-0807">Transducer</keyword>
<dbReference type="PROSITE" id="PS50885">
    <property type="entry name" value="HAMP"/>
    <property type="match status" value="1"/>
</dbReference>
<proteinExistence type="inferred from homology"/>
<comment type="caution">
    <text evidence="7">The sequence shown here is derived from an EMBL/GenBank/DDBJ whole genome shotgun (WGS) entry which is preliminary data.</text>
</comment>
<evidence type="ECO:0000256" key="1">
    <source>
        <dbReference type="ARBA" id="ARBA00023224"/>
    </source>
</evidence>
<keyword evidence="4" id="KW-1133">Transmembrane helix</keyword>
<keyword evidence="4" id="KW-0472">Membrane</keyword>
<sequence length="651" mass="71772">MGNFSIRKKIYVPIVSLFVIAIAIMFMFFLNGSKEIEDNVISDKEKNFRLFTAEKLNSKIQVASLGAINLAQNKFVIDALLSNDKAMLKNELKKLVESYKDNSIYQNMKIHVHTTDVKSFLRHWSDKSGDDLSSFRKSILQVKSTKKPLVAIEAGVAGLELRGIAPIFYEGEYIGSVEIMQSFESIVKDLKKELGLSAAIVMDNALLGSAGGLKDAPKVVQGNYTVAQKMDGADANFIKELSDVSKSDLKERFQTSGYFVVSIPLEGFDGSSIGYIFAADTQENMYSAIMVAKDSMVDQIMVTVVAVVLVLILLTMILKSIILTPINNLQDHAKELAVGDGDLTKRIPVQSNDELGQTAKEFNNFIEKVRLTVEAAKDVGNENASISSELSSTARTVGRSVEETTQTIQNTFEMSGKIREDIRTSSQDVFETAEILKGVALKLADARNDIQDISRDIQQTSENELELSNHMKVLTSNATQIKDVLNVISDIADQTNLLALNAAIEAARAGEQGRGFAVVADEVRKLAERTQSSLSEINITVGSIVESVAQASLRMEENVKKTQNLIQIAHKTQNTVEIANEEMRKGEQQSEKNAKEFAQKGDNIDEVLSRIEKINEISAINMRNTEEIAAAAEHLQSVGEKLNQLLIKFRT</sequence>
<dbReference type="Gene3D" id="3.30.450.20">
    <property type="entry name" value="PAS domain"/>
    <property type="match status" value="1"/>
</dbReference>
<dbReference type="Pfam" id="PF14827">
    <property type="entry name" value="dCache_3"/>
    <property type="match status" value="1"/>
</dbReference>
<dbReference type="SUPFAM" id="SSF58104">
    <property type="entry name" value="Methyl-accepting chemotaxis protein (MCP) signaling domain"/>
    <property type="match status" value="1"/>
</dbReference>
<keyword evidence="4" id="KW-0812">Transmembrane</keyword>
<dbReference type="PANTHER" id="PTHR32089">
    <property type="entry name" value="METHYL-ACCEPTING CHEMOTAXIS PROTEIN MCPB"/>
    <property type="match status" value="1"/>
</dbReference>
<dbReference type="Proteomes" id="UP001318760">
    <property type="component" value="Unassembled WGS sequence"/>
</dbReference>
<evidence type="ECO:0000313" key="8">
    <source>
        <dbReference type="Proteomes" id="UP001318760"/>
    </source>
</evidence>
<comment type="similarity">
    <text evidence="2">Belongs to the methyl-accepting chemotaxis (MCP) protein family.</text>
</comment>
<name>A0ABD4JJG5_9BACT</name>
<feature type="domain" description="Methyl-accepting transducer" evidence="5">
    <location>
        <begin position="379"/>
        <end position="636"/>
    </location>
</feature>
<dbReference type="InterPro" id="IPR004089">
    <property type="entry name" value="MCPsignal_dom"/>
</dbReference>
<feature type="domain" description="HAMP" evidence="6">
    <location>
        <begin position="320"/>
        <end position="374"/>
    </location>
</feature>
<evidence type="ECO:0000313" key="7">
    <source>
        <dbReference type="EMBL" id="MBE2986864.1"/>
    </source>
</evidence>
<evidence type="ECO:0000259" key="6">
    <source>
        <dbReference type="PROSITE" id="PS50885"/>
    </source>
</evidence>
<feature type="transmembrane region" description="Helical" evidence="4">
    <location>
        <begin position="300"/>
        <end position="318"/>
    </location>
</feature>
<dbReference type="SMART" id="SM00304">
    <property type="entry name" value="HAMP"/>
    <property type="match status" value="1"/>
</dbReference>
<feature type="transmembrane region" description="Helical" evidence="4">
    <location>
        <begin position="12"/>
        <end position="30"/>
    </location>
</feature>
<dbReference type="EMBL" id="JADBHS010000013">
    <property type="protein sequence ID" value="MBE2986864.1"/>
    <property type="molecule type" value="Genomic_DNA"/>
</dbReference>
<reference evidence="7 8" key="1">
    <citation type="submission" date="2020-10" db="EMBL/GenBank/DDBJ databases">
        <title>Campylobacter californiensis sp. nov. isolated from cattle and feral swine in California.</title>
        <authorList>
            <person name="Miller W.G."/>
        </authorList>
    </citation>
    <scope>NUCLEOTIDE SEQUENCE [LARGE SCALE GENOMIC DNA]</scope>
    <source>
        <strain evidence="7 8">RM12919</strain>
    </source>
</reference>
<dbReference type="PANTHER" id="PTHR32089:SF112">
    <property type="entry name" value="LYSOZYME-LIKE PROTEIN-RELATED"/>
    <property type="match status" value="1"/>
</dbReference>
<dbReference type="InterPro" id="IPR029151">
    <property type="entry name" value="Sensor-like_sf"/>
</dbReference>
<dbReference type="InterPro" id="IPR003660">
    <property type="entry name" value="HAMP_dom"/>
</dbReference>
<protein>
    <submittedName>
        <fullName evidence="7">HAMP domain-containing protein</fullName>
    </submittedName>
</protein>
<evidence type="ECO:0000256" key="4">
    <source>
        <dbReference type="SAM" id="Phobius"/>
    </source>
</evidence>
<organism evidence="7 8">
    <name type="scientific">Campylobacter californiensis</name>
    <dbReference type="NCBI Taxonomy" id="1032243"/>
    <lineage>
        <taxon>Bacteria</taxon>
        <taxon>Pseudomonadati</taxon>
        <taxon>Campylobacterota</taxon>
        <taxon>Epsilonproteobacteria</taxon>
        <taxon>Campylobacterales</taxon>
        <taxon>Campylobacteraceae</taxon>
        <taxon>Campylobacter</taxon>
    </lineage>
</organism>
<dbReference type="CDD" id="cd06225">
    <property type="entry name" value="HAMP"/>
    <property type="match status" value="1"/>
</dbReference>
<dbReference type="Gene3D" id="1.10.287.950">
    <property type="entry name" value="Methyl-accepting chemotaxis protein"/>
    <property type="match status" value="1"/>
</dbReference>
<dbReference type="SMART" id="SM00283">
    <property type="entry name" value="MA"/>
    <property type="match status" value="1"/>
</dbReference>
<dbReference type="Pfam" id="PF00672">
    <property type="entry name" value="HAMP"/>
    <property type="match status" value="1"/>
</dbReference>
<dbReference type="SUPFAM" id="SSF103190">
    <property type="entry name" value="Sensory domain-like"/>
    <property type="match status" value="1"/>
</dbReference>
<gene>
    <name evidence="7" type="ORF">CCAL12919_07000</name>
</gene>
<dbReference type="InterPro" id="IPR029150">
    <property type="entry name" value="dCache_3"/>
</dbReference>
<evidence type="ECO:0000256" key="3">
    <source>
        <dbReference type="PROSITE-ProRule" id="PRU00284"/>
    </source>
</evidence>
<dbReference type="Pfam" id="PF00015">
    <property type="entry name" value="MCPsignal"/>
    <property type="match status" value="1"/>
</dbReference>
<evidence type="ECO:0000259" key="5">
    <source>
        <dbReference type="PROSITE" id="PS50111"/>
    </source>
</evidence>
<evidence type="ECO:0000256" key="2">
    <source>
        <dbReference type="ARBA" id="ARBA00029447"/>
    </source>
</evidence>